<dbReference type="Pfam" id="PF13308">
    <property type="entry name" value="YARHG"/>
    <property type="match status" value="1"/>
</dbReference>
<reference evidence="4" key="1">
    <citation type="journal article" date="2019" name="Int. J. Syst. Evol. Microbiol.">
        <title>The Global Catalogue of Microorganisms (GCM) 10K type strain sequencing project: providing services to taxonomists for standard genome sequencing and annotation.</title>
        <authorList>
            <consortium name="The Broad Institute Genomics Platform"/>
            <consortium name="The Broad Institute Genome Sequencing Center for Infectious Disease"/>
            <person name="Wu L."/>
            <person name="Ma J."/>
        </authorList>
    </citation>
    <scope>NUCLEOTIDE SEQUENCE [LARGE SCALE GENOMIC DNA]</scope>
    <source>
        <strain evidence="4">KCTC 42423</strain>
    </source>
</reference>
<comment type="caution">
    <text evidence="3">The sequence shown here is derived from an EMBL/GenBank/DDBJ whole genome shotgun (WGS) entry which is preliminary data.</text>
</comment>
<evidence type="ECO:0000259" key="2">
    <source>
        <dbReference type="SMART" id="SM01324"/>
    </source>
</evidence>
<dbReference type="InterPro" id="IPR025582">
    <property type="entry name" value="YARHG_dom"/>
</dbReference>
<name>A0ABW5N9L1_9FLAO</name>
<organism evidence="3 4">
    <name type="scientific">Aquimarina hainanensis</name>
    <dbReference type="NCBI Taxonomy" id="1578017"/>
    <lineage>
        <taxon>Bacteria</taxon>
        <taxon>Pseudomonadati</taxon>
        <taxon>Bacteroidota</taxon>
        <taxon>Flavobacteriia</taxon>
        <taxon>Flavobacteriales</taxon>
        <taxon>Flavobacteriaceae</taxon>
        <taxon>Aquimarina</taxon>
    </lineage>
</organism>
<feature type="coiled-coil region" evidence="1">
    <location>
        <begin position="619"/>
        <end position="666"/>
    </location>
</feature>
<evidence type="ECO:0000313" key="3">
    <source>
        <dbReference type="EMBL" id="MFD2592105.1"/>
    </source>
</evidence>
<dbReference type="EMBL" id="JBHULX010000030">
    <property type="protein sequence ID" value="MFD2592105.1"/>
    <property type="molecule type" value="Genomic_DNA"/>
</dbReference>
<feature type="domain" description="YARHG" evidence="2">
    <location>
        <begin position="61"/>
        <end position="150"/>
    </location>
</feature>
<proteinExistence type="predicted"/>
<keyword evidence="4" id="KW-1185">Reference proteome</keyword>
<dbReference type="InterPro" id="IPR038434">
    <property type="entry name" value="YARHG_sf"/>
</dbReference>
<dbReference type="Proteomes" id="UP001597459">
    <property type="component" value="Unassembled WGS sequence"/>
</dbReference>
<dbReference type="RefSeq" id="WP_378253637.1">
    <property type="nucleotide sequence ID" value="NZ_JBHSJV010000001.1"/>
</dbReference>
<accession>A0ABW5N9L1</accession>
<dbReference type="InterPro" id="IPR022601">
    <property type="entry name" value="DUF3160"/>
</dbReference>
<dbReference type="SMART" id="SM01324">
    <property type="entry name" value="YARHG"/>
    <property type="match status" value="1"/>
</dbReference>
<gene>
    <name evidence="3" type="ORF">ACFSTE_14800</name>
</gene>
<keyword evidence="1" id="KW-0175">Coiled coil</keyword>
<evidence type="ECO:0000256" key="1">
    <source>
        <dbReference type="SAM" id="Coils"/>
    </source>
</evidence>
<dbReference type="Gene3D" id="1.20.58.1690">
    <property type="match status" value="1"/>
</dbReference>
<dbReference type="SMART" id="SM01325">
    <property type="entry name" value="DUF3160"/>
    <property type="match status" value="1"/>
</dbReference>
<dbReference type="Pfam" id="PF11369">
    <property type="entry name" value="DUF3160"/>
    <property type="match status" value="1"/>
</dbReference>
<protein>
    <submittedName>
        <fullName evidence="3">DUF3160 domain-containing protein</fullName>
    </submittedName>
</protein>
<evidence type="ECO:0000313" key="4">
    <source>
        <dbReference type="Proteomes" id="UP001597459"/>
    </source>
</evidence>
<sequence>MKKGILFVVLAAIVGGGYYFLTKKEGGVEEEDPEAQMVPGLEEKTEVADPFEEELAAYYEIDFIKEWYPERIYPEPFDFDISLKGKTLDELRILRNELFARKGYLFEDAIARGHFMQYEWYQPIFDVPDFKVKLTSKEKRFVTKVKEAEETLKKQPFVEKNGHTFIAFNQVLNTSQFKNLGGSIQRSLENTNACIIPGGHKQMFHLYDYNHYQYIPNFVTTDSYLQLLHKYFSGILKHVEEEQFIPMMRTMLNTLYTQSYTVYKESAHKQERAAAAYLTTYIAIGSTALTGEEKEVPEEMQSFYKEEVEKIQNHSGNRSDFLGISNGMTDYQQFTPRGNYTKSEALKKYFTGIKWLNYAPFFLDEKQRFDAVLLLADMIRSDRALMKDYTRFNSLISMMAGEEDNLSIGTVIEVLDTLYKGIERKEMYTRSVKKELIAALKKREVNKIQAQTADKNRMNVLFTSGRYSMDAAIFMKLVHVDGVKSKRPYPRGLDVFSVLGNQKASHIIEGVYKDETTWEAYPEKVDSLQQVFAAYSDWDKNLYTKTMQLLLQMNKSDSNYPGFMQTDFWKTKNVSTSLAAWATLKHDLILYSEPAFAAQGGQGGGPPPPQHLSYVEPNIKFWEHALALLKLEKEILQEAAVYTDHLRFINEELEDLANLLLNVSKKQLKKEKVTEKEFIELSWIGARMERILFRIFKTDHLPKQEADMAVVADVYNYKQFLEAGTGHADEVYVVAEINGSYYITRGAVFSYYEFLSPSPMTDMDWQEKLKTNPKRPRWIRNTLITPAKPLETKPSYALMGDTYGEE</sequence>